<reference evidence="1" key="2">
    <citation type="submission" date="2022-01" db="EMBL/GenBank/DDBJ databases">
        <authorList>
            <person name="Yamashiro T."/>
            <person name="Shiraishi A."/>
            <person name="Satake H."/>
            <person name="Nakayama K."/>
        </authorList>
    </citation>
    <scope>NUCLEOTIDE SEQUENCE</scope>
</reference>
<evidence type="ECO:0000313" key="1">
    <source>
        <dbReference type="EMBL" id="GJT82691.1"/>
    </source>
</evidence>
<name>A0ABQ5H589_9ASTR</name>
<reference evidence="1" key="1">
    <citation type="journal article" date="2022" name="Int. J. Mol. Sci.">
        <title>Draft Genome of Tanacetum Coccineum: Genomic Comparison of Closely Related Tanacetum-Family Plants.</title>
        <authorList>
            <person name="Yamashiro T."/>
            <person name="Shiraishi A."/>
            <person name="Nakayama K."/>
            <person name="Satake H."/>
        </authorList>
    </citation>
    <scope>NUCLEOTIDE SEQUENCE</scope>
</reference>
<sequence length="298" mass="33643">MDSSFTLGSTEEADNIKILQSCNGLLLCTGSGRLVFDSVYNPSTNQFKRILHPDCSLDNSPYYKSAGLRMAFDLTKSPHYKLVDAGRRTYDIVIQIYSSEIETKNRQLTHYRLNIEDHEHPVITTIQIPQRGMNFLKSYGYMDPMLILIQIPHLCHVDTDDFMTPLPEGWSIRSTVWSIVLEEKEDESFLVINLSEKVVQYNLISKTIHEIYDCGSNQLDDNHDDDDELLQLTTLGFSAIAMPKAQFVTEGGLFVGTRRVVEVDHIQGVVGARCFDLDLSFSGLVIAAFLELDLGLPL</sequence>
<evidence type="ECO:0000313" key="2">
    <source>
        <dbReference type="Proteomes" id="UP001151760"/>
    </source>
</evidence>
<proteinExistence type="predicted"/>
<dbReference type="EMBL" id="BQNB010019191">
    <property type="protein sequence ID" value="GJT82691.1"/>
    <property type="molecule type" value="Genomic_DNA"/>
</dbReference>
<dbReference type="Proteomes" id="UP001151760">
    <property type="component" value="Unassembled WGS sequence"/>
</dbReference>
<accession>A0ABQ5H589</accession>
<organism evidence="1 2">
    <name type="scientific">Tanacetum coccineum</name>
    <dbReference type="NCBI Taxonomy" id="301880"/>
    <lineage>
        <taxon>Eukaryota</taxon>
        <taxon>Viridiplantae</taxon>
        <taxon>Streptophyta</taxon>
        <taxon>Embryophyta</taxon>
        <taxon>Tracheophyta</taxon>
        <taxon>Spermatophyta</taxon>
        <taxon>Magnoliopsida</taxon>
        <taxon>eudicotyledons</taxon>
        <taxon>Gunneridae</taxon>
        <taxon>Pentapetalae</taxon>
        <taxon>asterids</taxon>
        <taxon>campanulids</taxon>
        <taxon>Asterales</taxon>
        <taxon>Asteraceae</taxon>
        <taxon>Asteroideae</taxon>
        <taxon>Anthemideae</taxon>
        <taxon>Anthemidinae</taxon>
        <taxon>Tanacetum</taxon>
    </lineage>
</organism>
<protein>
    <submittedName>
        <fullName evidence="1">Uncharacterized protein</fullName>
    </submittedName>
</protein>
<keyword evidence="2" id="KW-1185">Reference proteome</keyword>
<gene>
    <name evidence="1" type="ORF">Tco_1057033</name>
</gene>
<comment type="caution">
    <text evidence="1">The sequence shown here is derived from an EMBL/GenBank/DDBJ whole genome shotgun (WGS) entry which is preliminary data.</text>
</comment>